<proteinExistence type="predicted"/>
<feature type="signal peptide" evidence="3">
    <location>
        <begin position="1"/>
        <end position="26"/>
    </location>
</feature>
<gene>
    <name evidence="4" type="ORF">CFD26_100738</name>
</gene>
<evidence type="ECO:0000256" key="2">
    <source>
        <dbReference type="SAM" id="MobiDB-lite"/>
    </source>
</evidence>
<comment type="caution">
    <text evidence="4">The sequence shown here is derived from an EMBL/GenBank/DDBJ whole genome shotgun (WGS) entry which is preliminary data.</text>
</comment>
<keyword evidence="1" id="KW-0175">Coiled coil</keyword>
<dbReference type="Proteomes" id="UP000215289">
    <property type="component" value="Unassembled WGS sequence"/>
</dbReference>
<evidence type="ECO:0000256" key="1">
    <source>
        <dbReference type="SAM" id="Coils"/>
    </source>
</evidence>
<dbReference type="OrthoDB" id="9977870at2759"/>
<feature type="region of interest" description="Disordered" evidence="2">
    <location>
        <begin position="535"/>
        <end position="554"/>
    </location>
</feature>
<feature type="compositionally biased region" description="Basic and acidic residues" evidence="2">
    <location>
        <begin position="543"/>
        <end position="554"/>
    </location>
</feature>
<feature type="chain" id="PRO_5043152587" evidence="3">
    <location>
        <begin position="27"/>
        <end position="554"/>
    </location>
</feature>
<feature type="region of interest" description="Disordered" evidence="2">
    <location>
        <begin position="379"/>
        <end position="402"/>
    </location>
</feature>
<feature type="coiled-coil region" evidence="1">
    <location>
        <begin position="433"/>
        <end position="475"/>
    </location>
</feature>
<feature type="compositionally biased region" description="Polar residues" evidence="2">
    <location>
        <begin position="386"/>
        <end position="395"/>
    </location>
</feature>
<dbReference type="AlphaFoldDB" id="A0A229X1Q5"/>
<protein>
    <submittedName>
        <fullName evidence="4">Uncharacterized protein</fullName>
    </submittedName>
</protein>
<reference evidence="4 5" key="1">
    <citation type="submission" date="2018-08" db="EMBL/GenBank/DDBJ databases">
        <title>Draft genome sequences of two Aspergillus turcosus clinical strains isolated from bronchoalveolar lavage fluid: one azole-susceptible and the other azole-resistant.</title>
        <authorList>
            <person name="Parent-Michaud M."/>
            <person name="Dufresne P.J."/>
            <person name="Fournier E."/>
            <person name="Martineau C."/>
            <person name="Moreira S."/>
            <person name="Perkins V."/>
            <person name="De Repentigny L."/>
            <person name="Dufresne S.F."/>
        </authorList>
    </citation>
    <scope>NUCLEOTIDE SEQUENCE [LARGE SCALE GENOMIC DNA]</scope>
    <source>
        <strain evidence="4">HMR AF 1038</strain>
    </source>
</reference>
<dbReference type="EMBL" id="NIDN02000055">
    <property type="protein sequence ID" value="RLL98298.1"/>
    <property type="molecule type" value="Genomic_DNA"/>
</dbReference>
<organism evidence="4 5">
    <name type="scientific">Aspergillus turcosus</name>
    <dbReference type="NCBI Taxonomy" id="1245748"/>
    <lineage>
        <taxon>Eukaryota</taxon>
        <taxon>Fungi</taxon>
        <taxon>Dikarya</taxon>
        <taxon>Ascomycota</taxon>
        <taxon>Pezizomycotina</taxon>
        <taxon>Eurotiomycetes</taxon>
        <taxon>Eurotiomycetidae</taxon>
        <taxon>Eurotiales</taxon>
        <taxon>Aspergillaceae</taxon>
        <taxon>Aspergillus</taxon>
        <taxon>Aspergillus subgen. Fumigati</taxon>
    </lineage>
</organism>
<dbReference type="STRING" id="1245748.A0A229X1Q5"/>
<sequence>MLLVSTSISSTVLLVLWTSDLATSAARPSKSDRSDRMMEPSNSVGIDEAQYRNEVLLLPSEELEIARDKRLVEEAHELGLKVPEVEVTASVAASIASGIIDLSSPVLSSGSSTDRNSICEVTQSHENPRLDQVASSLSELTVSSDPAKCGSTRSIASLSTRPTSFCSSEGRPVTGLDGIFAGQSGHTNSLLNISSTDKKEKRKSSLKSAIGRIHFRKKRTPSTVLLPPAAQITVARGQGGVDKIYVESRGSESQNPISDEESQVLKLSIPIYDKETLQRSLENEELVQLRESHKSERDRHVTFQDNFLMQLRRNQQVAVADRLSENKALEEQKRVKNEADAARMEERQLAVEMDQLREFEREKQNSRTRIKYMEGYFNNAHPPPTSDSESISGSDGTPPVRRYTNQQKSLLAQEYHDHECMDQLHMAKIKVLRDRQEIRLQEAIARMERELDALIDKHALEFAELQRQHQQEEALAINAFDAKKTKLRHRWNLEEAILRKKLELQHGHPYGPLPPLSFSDSHYETRDSAICVSENSTNMSGDEQTHPKEGDPVH</sequence>
<evidence type="ECO:0000313" key="4">
    <source>
        <dbReference type="EMBL" id="RLL98298.1"/>
    </source>
</evidence>
<feature type="coiled-coil region" evidence="1">
    <location>
        <begin position="325"/>
        <end position="369"/>
    </location>
</feature>
<name>A0A229X1Q5_9EURO</name>
<keyword evidence="3" id="KW-0732">Signal</keyword>
<accession>A0A229X1Q5</accession>
<keyword evidence="5" id="KW-1185">Reference proteome</keyword>
<evidence type="ECO:0000313" key="5">
    <source>
        <dbReference type="Proteomes" id="UP000215289"/>
    </source>
</evidence>
<evidence type="ECO:0000256" key="3">
    <source>
        <dbReference type="SAM" id="SignalP"/>
    </source>
</evidence>